<geneLocation type="plasmid" evidence="2 3">
    <name>pRho-VOC14-L</name>
</geneLocation>
<dbReference type="PANTHER" id="PTHR46889">
    <property type="entry name" value="TRANSPOSASE INSF FOR INSERTION SEQUENCE IS3B-RELATED"/>
    <property type="match status" value="1"/>
</dbReference>
<dbReference type="InterPro" id="IPR012337">
    <property type="entry name" value="RNaseH-like_sf"/>
</dbReference>
<reference evidence="2" key="1">
    <citation type="submission" date="2023-07" db="EMBL/GenBank/DDBJ databases">
        <title>Genomic analysis of Rhodococcus opacus VOC-14 with glycol ethers degradation activity.</title>
        <authorList>
            <person name="Narkevich D.A."/>
            <person name="Hlushen A.M."/>
            <person name="Akhremchuk A.E."/>
            <person name="Sikolenko M.A."/>
            <person name="Valentovich L.N."/>
        </authorList>
    </citation>
    <scope>NUCLEOTIDE SEQUENCE</scope>
    <source>
        <strain evidence="2">VOC-14</strain>
        <plasmid evidence="2">pRho-VOC14-L</plasmid>
    </source>
</reference>
<gene>
    <name evidence="2" type="ORF">Q5707_43715</name>
</gene>
<dbReference type="RefSeq" id="WP_304711067.1">
    <property type="nucleotide sequence ID" value="NZ_CP130956.1"/>
</dbReference>
<dbReference type="InterPro" id="IPR050900">
    <property type="entry name" value="Transposase_IS3/IS150/IS904"/>
</dbReference>
<dbReference type="PANTHER" id="PTHR46889:SF4">
    <property type="entry name" value="TRANSPOSASE INSO FOR INSERTION SEQUENCE ELEMENT IS911B-RELATED"/>
    <property type="match status" value="1"/>
</dbReference>
<sequence length="99" mass="10966">MDAGIAPSTGSVGDSFDNALAENLWSTLKIELIYWPTPIFATRVEAESAGFRYIDTWYNPRRIQAGLAGLSPDEYELAYHDQPELQEADIIQAELTGAM</sequence>
<evidence type="ECO:0000259" key="1">
    <source>
        <dbReference type="Pfam" id="PF13333"/>
    </source>
</evidence>
<dbReference type="InterPro" id="IPR001584">
    <property type="entry name" value="Integrase_cat-core"/>
</dbReference>
<organism evidence="2 3">
    <name type="scientific">Rhodococcus opacus</name>
    <name type="common">Nocardia opaca</name>
    <dbReference type="NCBI Taxonomy" id="37919"/>
    <lineage>
        <taxon>Bacteria</taxon>
        <taxon>Bacillati</taxon>
        <taxon>Actinomycetota</taxon>
        <taxon>Actinomycetes</taxon>
        <taxon>Mycobacteriales</taxon>
        <taxon>Nocardiaceae</taxon>
        <taxon>Rhodococcus</taxon>
    </lineage>
</organism>
<evidence type="ECO:0000313" key="2">
    <source>
        <dbReference type="EMBL" id="WLF52302.1"/>
    </source>
</evidence>
<feature type="domain" description="Integrase catalytic" evidence="1">
    <location>
        <begin position="22"/>
        <end position="76"/>
    </location>
</feature>
<dbReference type="Proteomes" id="UP001231166">
    <property type="component" value="Plasmid pRho-VOC14-L"/>
</dbReference>
<dbReference type="SUPFAM" id="SSF53098">
    <property type="entry name" value="Ribonuclease H-like"/>
    <property type="match status" value="1"/>
</dbReference>
<protein>
    <submittedName>
        <fullName evidence="2">IS3 family transposase</fullName>
    </submittedName>
</protein>
<dbReference type="EMBL" id="CP130956">
    <property type="protein sequence ID" value="WLF52302.1"/>
    <property type="molecule type" value="Genomic_DNA"/>
</dbReference>
<accession>A0AAX3YS47</accession>
<dbReference type="AlphaFoldDB" id="A0AAX3YS47"/>
<evidence type="ECO:0000313" key="3">
    <source>
        <dbReference type="Proteomes" id="UP001231166"/>
    </source>
</evidence>
<dbReference type="Pfam" id="PF13333">
    <property type="entry name" value="rve_2"/>
    <property type="match status" value="1"/>
</dbReference>
<name>A0AAX3YS47_RHOOP</name>
<dbReference type="GO" id="GO:0015074">
    <property type="term" value="P:DNA integration"/>
    <property type="evidence" value="ECO:0007669"/>
    <property type="project" value="InterPro"/>
</dbReference>
<keyword evidence="2" id="KW-0614">Plasmid</keyword>
<proteinExistence type="predicted"/>